<organism evidence="7 8">
    <name type="scientific">Candidatus Desulfovibrio trichonymphae</name>
    <dbReference type="NCBI Taxonomy" id="1725232"/>
    <lineage>
        <taxon>Bacteria</taxon>
        <taxon>Pseudomonadati</taxon>
        <taxon>Thermodesulfobacteriota</taxon>
        <taxon>Desulfovibrionia</taxon>
        <taxon>Desulfovibrionales</taxon>
        <taxon>Desulfovibrionaceae</taxon>
        <taxon>Desulfovibrio</taxon>
    </lineage>
</organism>
<dbReference type="FunFam" id="3.40.50.300:FF:000134">
    <property type="entry name" value="Iron-enterobactin ABC transporter ATP-binding protein"/>
    <property type="match status" value="1"/>
</dbReference>
<evidence type="ECO:0000313" key="7">
    <source>
        <dbReference type="EMBL" id="BAV91939.1"/>
    </source>
</evidence>
<dbReference type="PROSITE" id="PS00211">
    <property type="entry name" value="ABC_TRANSPORTER_1"/>
    <property type="match status" value="1"/>
</dbReference>
<gene>
    <name evidence="7" type="primary">fhuC</name>
    <name evidence="7" type="ORF">RSDT_0427</name>
</gene>
<keyword evidence="3 7" id="KW-0067">ATP-binding</keyword>
<dbReference type="Proteomes" id="UP000242645">
    <property type="component" value="Chromosome"/>
</dbReference>
<dbReference type="InterPro" id="IPR003593">
    <property type="entry name" value="AAA+_ATPase"/>
</dbReference>
<dbReference type="InterPro" id="IPR003439">
    <property type="entry name" value="ABC_transporter-like_ATP-bd"/>
</dbReference>
<evidence type="ECO:0000256" key="4">
    <source>
        <dbReference type="ARBA" id="ARBA00022967"/>
    </source>
</evidence>
<dbReference type="PANTHER" id="PTHR42794">
    <property type="entry name" value="HEMIN IMPORT ATP-BINDING PROTEIN HMUV"/>
    <property type="match status" value="1"/>
</dbReference>
<dbReference type="InterPro" id="IPR017871">
    <property type="entry name" value="ABC_transporter-like_CS"/>
</dbReference>
<name>A0A1J1E243_9BACT</name>
<dbReference type="SUPFAM" id="SSF52540">
    <property type="entry name" value="P-loop containing nucleoside triphosphate hydrolases"/>
    <property type="match status" value="1"/>
</dbReference>
<dbReference type="PANTHER" id="PTHR42794:SF1">
    <property type="entry name" value="HEMIN IMPORT ATP-BINDING PROTEIN HMUV"/>
    <property type="match status" value="1"/>
</dbReference>
<dbReference type="InterPro" id="IPR027417">
    <property type="entry name" value="P-loop_NTPase"/>
</dbReference>
<keyword evidence="1" id="KW-0813">Transport</keyword>
<dbReference type="GO" id="GO:0016887">
    <property type="term" value="F:ATP hydrolysis activity"/>
    <property type="evidence" value="ECO:0007669"/>
    <property type="project" value="InterPro"/>
</dbReference>
<dbReference type="EMBL" id="AP017368">
    <property type="protein sequence ID" value="BAV91939.1"/>
    <property type="molecule type" value="Genomic_DNA"/>
</dbReference>
<evidence type="ECO:0000256" key="5">
    <source>
        <dbReference type="ARBA" id="ARBA00037066"/>
    </source>
</evidence>
<feature type="domain" description="ABC transporter" evidence="6">
    <location>
        <begin position="2"/>
        <end position="237"/>
    </location>
</feature>
<keyword evidence="4" id="KW-1278">Translocase</keyword>
<evidence type="ECO:0000256" key="2">
    <source>
        <dbReference type="ARBA" id="ARBA00022741"/>
    </source>
</evidence>
<keyword evidence="8" id="KW-1185">Reference proteome</keyword>
<dbReference type="OrthoDB" id="9809450at2"/>
<dbReference type="GO" id="GO:0005524">
    <property type="term" value="F:ATP binding"/>
    <property type="evidence" value="ECO:0007669"/>
    <property type="project" value="UniProtKB-KW"/>
</dbReference>
<evidence type="ECO:0000256" key="3">
    <source>
        <dbReference type="ARBA" id="ARBA00022840"/>
    </source>
</evidence>
<evidence type="ECO:0000256" key="1">
    <source>
        <dbReference type="ARBA" id="ARBA00022448"/>
    </source>
</evidence>
<dbReference type="AlphaFoldDB" id="A0A1J1E243"/>
<reference evidence="7 8" key="1">
    <citation type="journal article" date="2017" name="ISME J.">
        <title>Genome of 'Ca. Desulfovibrio trichonymphae', an H2-oxidizing bacterium in a tripartite symbiotic system within a protist cell in the termite gut.</title>
        <authorList>
            <person name="Kuwahara H."/>
            <person name="Yuki M."/>
            <person name="Izawa K."/>
            <person name="Ohkuma M."/>
            <person name="Hongoh Y."/>
        </authorList>
    </citation>
    <scope>NUCLEOTIDE SEQUENCE [LARGE SCALE GENOMIC DNA]</scope>
    <source>
        <strain evidence="7 8">Rs-N31</strain>
    </source>
</reference>
<dbReference type="CDD" id="cd03214">
    <property type="entry name" value="ABC_Iron-Siderophores_B12_Hemin"/>
    <property type="match status" value="1"/>
</dbReference>
<evidence type="ECO:0000313" key="8">
    <source>
        <dbReference type="Proteomes" id="UP000242645"/>
    </source>
</evidence>
<accession>A0A1J1E243</accession>
<protein>
    <submittedName>
        <fullName evidence="7">Fe3+-complex ABC transporter ATP-binding protein</fullName>
    </submittedName>
</protein>
<sequence length="288" mass="31555">MLRVRDLTAWYGERLVLRGLSFDIGAGECVALLGQNGSGKTTLLRVISGVLRHTGGAISLQGTPLQNIKPRLRARLCAVVPQREEIPPGLTAREMALLGRYTWLSWLGVYSRKDYIAADAALTAVGARELSGRAVSGLSGGERQRVLLARAFAQESPLLMLDEPATGLDPAHMTEIFDLLERRRAAGTCVFMAVHDYNLAALYATRLLGLKGGRLLFDGPVEEMMTEANLNALYKAPFCVMPHPKFELPQALTGRANGPWNHAPHHTRKGGNPASFQNTTEFLWQNKE</sequence>
<comment type="function">
    <text evidence="5">Part of the ABC transporter complex HmuTUV involved in hemin import. Responsible for energy coupling to the transport system.</text>
</comment>
<dbReference type="Gene3D" id="3.40.50.300">
    <property type="entry name" value="P-loop containing nucleotide triphosphate hydrolases"/>
    <property type="match status" value="1"/>
</dbReference>
<evidence type="ECO:0000259" key="6">
    <source>
        <dbReference type="PROSITE" id="PS50893"/>
    </source>
</evidence>
<keyword evidence="2" id="KW-0547">Nucleotide-binding</keyword>
<dbReference type="SMART" id="SM00382">
    <property type="entry name" value="AAA"/>
    <property type="match status" value="1"/>
</dbReference>
<dbReference type="PROSITE" id="PS50893">
    <property type="entry name" value="ABC_TRANSPORTER_2"/>
    <property type="match status" value="1"/>
</dbReference>
<dbReference type="RefSeq" id="WP_096399466.1">
    <property type="nucleotide sequence ID" value="NZ_AP017368.1"/>
</dbReference>
<dbReference type="KEGG" id="dtr:RSDT_0427"/>
<proteinExistence type="predicted"/>
<dbReference type="Pfam" id="PF00005">
    <property type="entry name" value="ABC_tran"/>
    <property type="match status" value="1"/>
</dbReference>